<dbReference type="InterPro" id="IPR005625">
    <property type="entry name" value="PepSY-ass_TM"/>
</dbReference>
<accession>A0A1G9NG41</accession>
<dbReference type="OrthoDB" id="1684693at2"/>
<feature type="transmembrane region" description="Helical" evidence="1">
    <location>
        <begin position="106"/>
        <end position="127"/>
    </location>
</feature>
<sequence length="149" mass="16438">MKYLQTVRTVHLWLGLIISLFLLTEAFTGLILSRPALIGAGKATHSQHSQLLTGEVKSPAGLNQNLTEEEARTAAEQAKLVSGDVSSLVFLKQLHQGIIYNNTFRWLVELVAVSIIILTLTGIYLSVPFLKVQFTKNSLVKNAVDKRPL</sequence>
<gene>
    <name evidence="2" type="ORF">SAMN04488502_1011002</name>
</gene>
<protein>
    <submittedName>
        <fullName evidence="2">PepSY-associated TM region</fullName>
    </submittedName>
</protein>
<dbReference type="Pfam" id="PF03929">
    <property type="entry name" value="PepSY_TM"/>
    <property type="match status" value="1"/>
</dbReference>
<evidence type="ECO:0000256" key="1">
    <source>
        <dbReference type="SAM" id="Phobius"/>
    </source>
</evidence>
<keyword evidence="1" id="KW-0812">Transmembrane</keyword>
<evidence type="ECO:0000313" key="3">
    <source>
        <dbReference type="Proteomes" id="UP000214880"/>
    </source>
</evidence>
<evidence type="ECO:0000313" key="2">
    <source>
        <dbReference type="EMBL" id="SDL85439.1"/>
    </source>
</evidence>
<dbReference type="AlphaFoldDB" id="A0A1G9NG41"/>
<keyword evidence="1" id="KW-1133">Transmembrane helix</keyword>
<dbReference type="Proteomes" id="UP000214880">
    <property type="component" value="Unassembled WGS sequence"/>
</dbReference>
<keyword evidence="1" id="KW-0472">Membrane</keyword>
<proteinExistence type="predicted"/>
<dbReference type="STRING" id="146817.SAMN04488502_1011002"/>
<reference evidence="2 3" key="1">
    <citation type="submission" date="2016-10" db="EMBL/GenBank/DDBJ databases">
        <authorList>
            <person name="de Groot N.N."/>
        </authorList>
    </citation>
    <scope>NUCLEOTIDE SEQUENCE [LARGE SCALE GENOMIC DNA]</scope>
    <source>
        <strain evidence="2 3">DSM 1736</strain>
    </source>
</reference>
<organism evidence="2 3">
    <name type="scientific">Dendrosporobacter quercicolus</name>
    <dbReference type="NCBI Taxonomy" id="146817"/>
    <lineage>
        <taxon>Bacteria</taxon>
        <taxon>Bacillati</taxon>
        <taxon>Bacillota</taxon>
        <taxon>Negativicutes</taxon>
        <taxon>Selenomonadales</taxon>
        <taxon>Sporomusaceae</taxon>
        <taxon>Dendrosporobacter</taxon>
    </lineage>
</organism>
<name>A0A1G9NG41_9FIRM</name>
<dbReference type="EMBL" id="FNHB01000001">
    <property type="protein sequence ID" value="SDL85439.1"/>
    <property type="molecule type" value="Genomic_DNA"/>
</dbReference>
<keyword evidence="3" id="KW-1185">Reference proteome</keyword>
<feature type="transmembrane region" description="Helical" evidence="1">
    <location>
        <begin position="12"/>
        <end position="32"/>
    </location>
</feature>
<dbReference type="RefSeq" id="WP_092069063.1">
    <property type="nucleotide sequence ID" value="NZ_FNHB01000001.1"/>
</dbReference>